<keyword evidence="3 7" id="KW-0479">Metal-binding</keyword>
<keyword evidence="4 7" id="KW-0560">Oxidoreductase</keyword>
<keyword evidence="2 7" id="KW-0349">Heme</keyword>
<keyword evidence="6 7" id="KW-0503">Monooxygenase</keyword>
<comment type="caution">
    <text evidence="8">The sequence shown here is derived from an EMBL/GenBank/DDBJ whole genome shotgun (WGS) entry which is preliminary data.</text>
</comment>
<dbReference type="Proteomes" id="UP001206128">
    <property type="component" value="Unassembled WGS sequence"/>
</dbReference>
<dbReference type="PANTHER" id="PTHR46696:SF1">
    <property type="entry name" value="CYTOCHROME P450 YJIB-RELATED"/>
    <property type="match status" value="1"/>
</dbReference>
<keyword evidence="9" id="KW-1185">Reference proteome</keyword>
<evidence type="ECO:0000256" key="3">
    <source>
        <dbReference type="ARBA" id="ARBA00022723"/>
    </source>
</evidence>
<dbReference type="PANTHER" id="PTHR46696">
    <property type="entry name" value="P450, PUTATIVE (EUROFUNG)-RELATED"/>
    <property type="match status" value="1"/>
</dbReference>
<dbReference type="GO" id="GO:0020037">
    <property type="term" value="F:heme binding"/>
    <property type="evidence" value="ECO:0007669"/>
    <property type="project" value="InterPro"/>
</dbReference>
<dbReference type="CDD" id="cd11032">
    <property type="entry name" value="P450_EryK-like"/>
    <property type="match status" value="1"/>
</dbReference>
<dbReference type="GO" id="GO:0005506">
    <property type="term" value="F:iron ion binding"/>
    <property type="evidence" value="ECO:0007669"/>
    <property type="project" value="InterPro"/>
</dbReference>
<dbReference type="RefSeq" id="WP_253778690.1">
    <property type="nucleotide sequence ID" value="NZ_JAMTCK010000019.1"/>
</dbReference>
<dbReference type="AlphaFoldDB" id="A0AAE3GK23"/>
<evidence type="ECO:0000256" key="7">
    <source>
        <dbReference type="RuleBase" id="RU000461"/>
    </source>
</evidence>
<keyword evidence="5 7" id="KW-0408">Iron</keyword>
<dbReference type="EMBL" id="JAMTCK010000019">
    <property type="protein sequence ID" value="MCP2169646.1"/>
    <property type="molecule type" value="Genomic_DNA"/>
</dbReference>
<dbReference type="InterPro" id="IPR036396">
    <property type="entry name" value="Cyt_P450_sf"/>
</dbReference>
<dbReference type="Pfam" id="PF00067">
    <property type="entry name" value="p450"/>
    <property type="match status" value="1"/>
</dbReference>
<evidence type="ECO:0000256" key="6">
    <source>
        <dbReference type="ARBA" id="ARBA00023033"/>
    </source>
</evidence>
<accession>A0AAE3GK23</accession>
<organism evidence="8 9">
    <name type="scientific">Goodfellowiella coeruleoviolacea</name>
    <dbReference type="NCBI Taxonomy" id="334858"/>
    <lineage>
        <taxon>Bacteria</taxon>
        <taxon>Bacillati</taxon>
        <taxon>Actinomycetota</taxon>
        <taxon>Actinomycetes</taxon>
        <taxon>Pseudonocardiales</taxon>
        <taxon>Pseudonocardiaceae</taxon>
        <taxon>Goodfellowiella</taxon>
    </lineage>
</organism>
<comment type="similarity">
    <text evidence="1 7">Belongs to the cytochrome P450 family.</text>
</comment>
<dbReference type="GO" id="GO:0016705">
    <property type="term" value="F:oxidoreductase activity, acting on paired donors, with incorporation or reduction of molecular oxygen"/>
    <property type="evidence" value="ECO:0007669"/>
    <property type="project" value="InterPro"/>
</dbReference>
<dbReference type="InterPro" id="IPR017972">
    <property type="entry name" value="Cyt_P450_CS"/>
</dbReference>
<proteinExistence type="inferred from homology"/>
<evidence type="ECO:0000256" key="2">
    <source>
        <dbReference type="ARBA" id="ARBA00022617"/>
    </source>
</evidence>
<evidence type="ECO:0000313" key="8">
    <source>
        <dbReference type="EMBL" id="MCP2169646.1"/>
    </source>
</evidence>
<dbReference type="SUPFAM" id="SSF48264">
    <property type="entry name" value="Cytochrome P450"/>
    <property type="match status" value="1"/>
</dbReference>
<dbReference type="InterPro" id="IPR002397">
    <property type="entry name" value="Cyt_P450_B"/>
</dbReference>
<evidence type="ECO:0000256" key="4">
    <source>
        <dbReference type="ARBA" id="ARBA00023002"/>
    </source>
</evidence>
<dbReference type="FunFam" id="1.10.630.10:FF:000018">
    <property type="entry name" value="Cytochrome P450 monooxygenase"/>
    <property type="match status" value="1"/>
</dbReference>
<dbReference type="Gene3D" id="1.10.630.10">
    <property type="entry name" value="Cytochrome P450"/>
    <property type="match status" value="1"/>
</dbReference>
<evidence type="ECO:0000313" key="9">
    <source>
        <dbReference type="Proteomes" id="UP001206128"/>
    </source>
</evidence>
<evidence type="ECO:0000256" key="1">
    <source>
        <dbReference type="ARBA" id="ARBA00010617"/>
    </source>
</evidence>
<evidence type="ECO:0000256" key="5">
    <source>
        <dbReference type="ARBA" id="ARBA00023004"/>
    </source>
</evidence>
<protein>
    <submittedName>
        <fullName evidence="8">Cytochrome P450</fullName>
    </submittedName>
</protein>
<reference evidence="8" key="1">
    <citation type="submission" date="2022-06" db="EMBL/GenBank/DDBJ databases">
        <title>Genomic Encyclopedia of Archaeal and Bacterial Type Strains, Phase II (KMG-II): from individual species to whole genera.</title>
        <authorList>
            <person name="Goeker M."/>
        </authorList>
    </citation>
    <scope>NUCLEOTIDE SEQUENCE</scope>
    <source>
        <strain evidence="8">DSM 43935</strain>
    </source>
</reference>
<dbReference type="PRINTS" id="PR00359">
    <property type="entry name" value="BP450"/>
</dbReference>
<sequence>MTTNQDTRTGDLSGEFASLRDWCDQLRATDPVHRDERGVWHLFRHADVSAALADAATFSSETSAFLPAAAEGDAFRVANLTRMDPPRHRAMRGLVSTAFTPRLVSGLAPRISALTSELLDALAEASRLELVDALTYPLPVIVISELLGVPTEDRGTFRDWVDVLLSLNVDRDNLAASQQAVRSVAPTRAALIDYLRGQVDRRRVDPGEDLISALLAAEADGARLTEGEIVGLAATLLIAGHITTTGLLGNAMLLFDQHPEVVARLRDNRELLPSAIEEVLRVRPPFSLTMRATTREVELGGRTLPANQLVFLWLLSANRDETVFAEPDRFDLDRRNSHQLAFGRGIHFCLGAPLARLEARIALDLLLDRYAEFRVATDEPVEFYNPLVVNGPKRLPLLVTPA</sequence>
<dbReference type="GO" id="GO:0004497">
    <property type="term" value="F:monooxygenase activity"/>
    <property type="evidence" value="ECO:0007669"/>
    <property type="project" value="UniProtKB-KW"/>
</dbReference>
<gene>
    <name evidence="8" type="ORF">LX83_006532</name>
</gene>
<name>A0AAE3GK23_9PSEU</name>
<dbReference type="PROSITE" id="PS00086">
    <property type="entry name" value="CYTOCHROME_P450"/>
    <property type="match status" value="1"/>
</dbReference>
<dbReference type="InterPro" id="IPR001128">
    <property type="entry name" value="Cyt_P450"/>
</dbReference>